<dbReference type="NCBIfam" id="TIGR00765">
    <property type="entry name" value="yihY_not_rbn"/>
    <property type="match status" value="1"/>
</dbReference>
<evidence type="ECO:0000313" key="9">
    <source>
        <dbReference type="EMBL" id="CAF3782192.1"/>
    </source>
</evidence>
<dbReference type="PANTHER" id="PTHR30213:SF0">
    <property type="entry name" value="UPF0761 MEMBRANE PROTEIN YIHY"/>
    <property type="match status" value="1"/>
</dbReference>
<dbReference type="Proteomes" id="UP000663834">
    <property type="component" value="Unassembled WGS sequence"/>
</dbReference>
<dbReference type="EMBL" id="CAJNRE010010521">
    <property type="protein sequence ID" value="CAF2091750.1"/>
    <property type="molecule type" value="Genomic_DNA"/>
</dbReference>
<evidence type="ECO:0000256" key="1">
    <source>
        <dbReference type="ARBA" id="ARBA00004651"/>
    </source>
</evidence>
<evidence type="ECO:0008006" key="11">
    <source>
        <dbReference type="Google" id="ProtNLM"/>
    </source>
</evidence>
<comment type="subcellular location">
    <subcellularLocation>
        <location evidence="1">Cell membrane</location>
        <topology evidence="1">Multi-pass membrane protein</topology>
    </subcellularLocation>
</comment>
<sequence>MLSNETKETITRIRRQLSLFGWKILYDWTFSLAALIAYYLLISLLPLAVSLFAVVSLIFNDREEFQKRMRDRLTVTFPERGFNDTIDSLFNSISKQAGVLFAVGFVISIFTGSRLFVGIDDVLTIIYRIRERTILDQNFLALKMILAFITITPFIILFSSVPAILESHQGFYQFLVIFTSCILSFIFIELIYVIVPKRQMRWKHTWCGALVAAVGLQLVLLIFPWYVHQFMNDYAGQLGFVIVILLFFYLFGLLFVIGAQINAFFFDHIQPLKAGLGTCLCEYVDRELIQLTDESFQTHEFIADEINHIDQPPLP</sequence>
<gene>
    <name evidence="7" type="ORF">KQP761_LOCUS13223</name>
    <name evidence="8" type="ORF">MBJ925_LOCUS20471</name>
    <name evidence="9" type="ORF">SMN809_LOCUS192</name>
</gene>
<protein>
    <recommendedName>
        <fullName evidence="11">YihY/virulence factor BrkB family protein</fullName>
    </recommendedName>
</protein>
<dbReference type="PANTHER" id="PTHR30213">
    <property type="entry name" value="INNER MEMBRANE PROTEIN YHJD"/>
    <property type="match status" value="1"/>
</dbReference>
<evidence type="ECO:0000256" key="6">
    <source>
        <dbReference type="SAM" id="Phobius"/>
    </source>
</evidence>
<dbReference type="OrthoDB" id="10036656at2759"/>
<evidence type="ECO:0000313" key="7">
    <source>
        <dbReference type="EMBL" id="CAF1474508.1"/>
    </source>
</evidence>
<dbReference type="Pfam" id="PF03631">
    <property type="entry name" value="Virul_fac_BrkB"/>
    <property type="match status" value="1"/>
</dbReference>
<name>A0A816SSH2_9BILA</name>
<keyword evidence="3 6" id="KW-0812">Transmembrane</keyword>
<dbReference type="EMBL" id="CAJOBI010000017">
    <property type="protein sequence ID" value="CAF3782192.1"/>
    <property type="molecule type" value="Genomic_DNA"/>
</dbReference>
<evidence type="ECO:0000256" key="4">
    <source>
        <dbReference type="ARBA" id="ARBA00022989"/>
    </source>
</evidence>
<feature type="transmembrane region" description="Helical" evidence="6">
    <location>
        <begin position="239"/>
        <end position="266"/>
    </location>
</feature>
<organism evidence="8 10">
    <name type="scientific">Rotaria magnacalcarata</name>
    <dbReference type="NCBI Taxonomy" id="392030"/>
    <lineage>
        <taxon>Eukaryota</taxon>
        <taxon>Metazoa</taxon>
        <taxon>Spiralia</taxon>
        <taxon>Gnathifera</taxon>
        <taxon>Rotifera</taxon>
        <taxon>Eurotatoria</taxon>
        <taxon>Bdelloidea</taxon>
        <taxon>Philodinida</taxon>
        <taxon>Philodinidae</taxon>
        <taxon>Rotaria</taxon>
    </lineage>
</organism>
<evidence type="ECO:0000256" key="2">
    <source>
        <dbReference type="ARBA" id="ARBA00022475"/>
    </source>
</evidence>
<feature type="transmembrane region" description="Helical" evidence="6">
    <location>
        <begin position="97"/>
        <end position="119"/>
    </location>
</feature>
<dbReference type="InterPro" id="IPR017039">
    <property type="entry name" value="Virul_fac_BrkB"/>
</dbReference>
<dbReference type="AlphaFoldDB" id="A0A816SSH2"/>
<evidence type="ECO:0000313" key="8">
    <source>
        <dbReference type="EMBL" id="CAF2091750.1"/>
    </source>
</evidence>
<keyword evidence="2" id="KW-1003">Cell membrane</keyword>
<feature type="transmembrane region" description="Helical" evidence="6">
    <location>
        <begin position="207"/>
        <end position="227"/>
    </location>
</feature>
<feature type="transmembrane region" description="Helical" evidence="6">
    <location>
        <begin position="171"/>
        <end position="195"/>
    </location>
</feature>
<proteinExistence type="predicted"/>
<feature type="transmembrane region" description="Helical" evidence="6">
    <location>
        <begin position="140"/>
        <end position="165"/>
    </location>
</feature>
<keyword evidence="5 6" id="KW-0472">Membrane</keyword>
<dbReference type="PIRSF" id="PIRSF035875">
    <property type="entry name" value="RNase_BN"/>
    <property type="match status" value="1"/>
</dbReference>
<evidence type="ECO:0000256" key="3">
    <source>
        <dbReference type="ARBA" id="ARBA00022692"/>
    </source>
</evidence>
<evidence type="ECO:0000313" key="10">
    <source>
        <dbReference type="Proteomes" id="UP000663824"/>
    </source>
</evidence>
<comment type="caution">
    <text evidence="8">The sequence shown here is derived from an EMBL/GenBank/DDBJ whole genome shotgun (WGS) entry which is preliminary data.</text>
</comment>
<accession>A0A816SSH2</accession>
<dbReference type="EMBL" id="CAJNOW010006093">
    <property type="protein sequence ID" value="CAF1474508.1"/>
    <property type="molecule type" value="Genomic_DNA"/>
</dbReference>
<dbReference type="Proteomes" id="UP000663824">
    <property type="component" value="Unassembled WGS sequence"/>
</dbReference>
<reference evidence="8" key="1">
    <citation type="submission" date="2021-02" db="EMBL/GenBank/DDBJ databases">
        <authorList>
            <person name="Nowell W R."/>
        </authorList>
    </citation>
    <scope>NUCLEOTIDE SEQUENCE</scope>
</reference>
<evidence type="ECO:0000256" key="5">
    <source>
        <dbReference type="ARBA" id="ARBA00023136"/>
    </source>
</evidence>
<keyword evidence="4 6" id="KW-1133">Transmembrane helix</keyword>
<dbReference type="Proteomes" id="UP000676336">
    <property type="component" value="Unassembled WGS sequence"/>
</dbReference>
<dbReference type="GO" id="GO:0005886">
    <property type="term" value="C:plasma membrane"/>
    <property type="evidence" value="ECO:0007669"/>
    <property type="project" value="UniProtKB-SubCell"/>
</dbReference>